<feature type="transmembrane region" description="Helical" evidence="1">
    <location>
        <begin position="75"/>
        <end position="93"/>
    </location>
</feature>
<reference evidence="2" key="1">
    <citation type="submission" date="2024-03" db="EMBL/GenBank/DDBJ databases">
        <title>Deinococcus weizhi sp. nov., isolated from human skin.</title>
        <authorList>
            <person name="Wei Z."/>
            <person name="Tian F."/>
            <person name="Yang C."/>
            <person name="Xin L.T."/>
            <person name="Wen Z.J."/>
            <person name="Lan K.C."/>
            <person name="Yu L."/>
            <person name="Zhe W."/>
            <person name="Dan F.D."/>
            <person name="Jun W."/>
            <person name="Rui Z."/>
            <person name="Yong X.J."/>
            <person name="Ting Y."/>
            <person name="Wei X."/>
            <person name="Xu Z.G."/>
            <person name="Xin Z."/>
            <person name="Dong F.G."/>
            <person name="Ni X.M."/>
            <person name="Zheng M.G."/>
            <person name="Chun Y."/>
            <person name="Qian W.X."/>
        </authorList>
    </citation>
    <scope>NUCLEOTIDE SEQUENCE</scope>
    <source>
        <strain evidence="2">VB142</strain>
    </source>
</reference>
<keyword evidence="1" id="KW-0812">Transmembrane</keyword>
<organism evidence="2">
    <name type="scientific">Deinococcus sp. VB142</name>
    <dbReference type="NCBI Taxonomy" id="3112952"/>
    <lineage>
        <taxon>Bacteria</taxon>
        <taxon>Thermotogati</taxon>
        <taxon>Deinococcota</taxon>
        <taxon>Deinococci</taxon>
        <taxon>Deinococcales</taxon>
        <taxon>Deinococcaceae</taxon>
        <taxon>Deinococcus</taxon>
    </lineage>
</organism>
<name>A0AAU6Q4Z3_9DEIO</name>
<protein>
    <submittedName>
        <fullName evidence="2">DUF1345 domain-containing protein</fullName>
    </submittedName>
</protein>
<keyword evidence="1" id="KW-1133">Transmembrane helix</keyword>
<keyword evidence="1" id="KW-0472">Membrane</keyword>
<feature type="transmembrane region" description="Helical" evidence="1">
    <location>
        <begin position="105"/>
        <end position="124"/>
    </location>
</feature>
<feature type="transmembrane region" description="Helical" evidence="1">
    <location>
        <begin position="193"/>
        <end position="215"/>
    </location>
</feature>
<dbReference type="AlphaFoldDB" id="A0AAU6Q4Z3"/>
<accession>A0AAU6Q4Z3</accession>
<proteinExistence type="predicted"/>
<dbReference type="RefSeq" id="WP_339097034.1">
    <property type="nucleotide sequence ID" value="NZ_CP149782.1"/>
</dbReference>
<gene>
    <name evidence="2" type="ORF">WDJ50_06220</name>
</gene>
<dbReference type="Pfam" id="PF07077">
    <property type="entry name" value="DUF1345"/>
    <property type="match status" value="1"/>
</dbReference>
<feature type="transmembrane region" description="Helical" evidence="1">
    <location>
        <begin position="12"/>
        <end position="31"/>
    </location>
</feature>
<dbReference type="EMBL" id="CP149782">
    <property type="protein sequence ID" value="WYF45709.1"/>
    <property type="molecule type" value="Genomic_DNA"/>
</dbReference>
<dbReference type="InterPro" id="IPR009781">
    <property type="entry name" value="DUF1345"/>
</dbReference>
<sequence>MSSFPRTAAVRLMVGAVLGLLCALLLPHHWFWEARVLTGWNVFCLVNLLRLWPLLRLAPDDVAAHATREDETRPLAATLTTAAALVSLVGVFVTLHEAGRHQGTVAYALTGLGVLTTALSWLLVQAEYTLHYARRFYSDGAGVRFVQRGTDAPLPDPGYFDFLYLSLTIGMTYQVSDTNLDTREMRRLLLGHAALSYFFSVVIIAVTISGVAGILG</sequence>
<evidence type="ECO:0000256" key="1">
    <source>
        <dbReference type="SAM" id="Phobius"/>
    </source>
</evidence>
<evidence type="ECO:0000313" key="2">
    <source>
        <dbReference type="EMBL" id="WYF45709.1"/>
    </source>
</evidence>